<keyword evidence="5 7" id="KW-0472">Membrane</keyword>
<evidence type="ECO:0000256" key="1">
    <source>
        <dbReference type="ARBA" id="ARBA00004141"/>
    </source>
</evidence>
<evidence type="ECO:0000256" key="3">
    <source>
        <dbReference type="ARBA" id="ARBA00022692"/>
    </source>
</evidence>
<accession>A0A151PF82</accession>
<protein>
    <submittedName>
        <fullName evidence="8">Tetraspanin-8</fullName>
    </submittedName>
</protein>
<feature type="transmembrane region" description="Helical" evidence="7">
    <location>
        <begin position="40"/>
        <end position="62"/>
    </location>
</feature>
<dbReference type="AlphaFoldDB" id="A0A151PF82"/>
<evidence type="ECO:0000256" key="4">
    <source>
        <dbReference type="ARBA" id="ARBA00022989"/>
    </source>
</evidence>
<keyword evidence="3 7" id="KW-0812">Transmembrane</keyword>
<gene>
    <name evidence="8" type="primary">TSPAN8</name>
    <name evidence="8" type="ORF">Y1Q_0019836</name>
</gene>
<dbReference type="PROSITE" id="PS00421">
    <property type="entry name" value="TM4_1"/>
    <property type="match status" value="1"/>
</dbReference>
<dbReference type="STRING" id="8496.A0A151PF82"/>
<keyword evidence="9" id="KW-1185">Reference proteome</keyword>
<dbReference type="PANTHER" id="PTHR19282">
    <property type="entry name" value="TETRASPANIN"/>
    <property type="match status" value="1"/>
</dbReference>
<name>A0A151PF82_ALLMI</name>
<dbReference type="InterPro" id="IPR018503">
    <property type="entry name" value="Tetraspanin_CS"/>
</dbReference>
<dbReference type="PIRSF" id="PIRSF002419">
    <property type="entry name" value="Tetraspanin"/>
    <property type="match status" value="1"/>
</dbReference>
<dbReference type="EMBL" id="AKHW03000416">
    <property type="protein sequence ID" value="KYO47767.1"/>
    <property type="molecule type" value="Genomic_DNA"/>
</dbReference>
<reference evidence="8 9" key="1">
    <citation type="journal article" date="2012" name="Genome Biol.">
        <title>Sequencing three crocodilian genomes to illuminate the evolution of archosaurs and amniotes.</title>
        <authorList>
            <person name="St John J.A."/>
            <person name="Braun E.L."/>
            <person name="Isberg S.R."/>
            <person name="Miles L.G."/>
            <person name="Chong A.Y."/>
            <person name="Gongora J."/>
            <person name="Dalzell P."/>
            <person name="Moran C."/>
            <person name="Bed'hom B."/>
            <person name="Abzhanov A."/>
            <person name="Burgess S.C."/>
            <person name="Cooksey A.M."/>
            <person name="Castoe T.A."/>
            <person name="Crawford N.G."/>
            <person name="Densmore L.D."/>
            <person name="Drew J.C."/>
            <person name="Edwards S.V."/>
            <person name="Faircloth B.C."/>
            <person name="Fujita M.K."/>
            <person name="Greenwold M.J."/>
            <person name="Hoffmann F.G."/>
            <person name="Howard J.M."/>
            <person name="Iguchi T."/>
            <person name="Janes D.E."/>
            <person name="Khan S.Y."/>
            <person name="Kohno S."/>
            <person name="de Koning A.J."/>
            <person name="Lance S.L."/>
            <person name="McCarthy F.M."/>
            <person name="McCormack J.E."/>
            <person name="Merchant M.E."/>
            <person name="Peterson D.G."/>
            <person name="Pollock D.D."/>
            <person name="Pourmand N."/>
            <person name="Raney B.J."/>
            <person name="Roessler K.A."/>
            <person name="Sanford J.R."/>
            <person name="Sawyer R.H."/>
            <person name="Schmidt C.J."/>
            <person name="Triplett E.W."/>
            <person name="Tuberville T.D."/>
            <person name="Venegas-Anaya M."/>
            <person name="Howard J.T."/>
            <person name="Jarvis E.D."/>
            <person name="Guillette L.J.Jr."/>
            <person name="Glenn T.C."/>
            <person name="Green R.E."/>
            <person name="Ray D.A."/>
        </authorList>
    </citation>
    <scope>NUCLEOTIDE SEQUENCE [LARGE SCALE GENOMIC DNA]</scope>
    <source>
        <strain evidence="8">KSC_2009_1</strain>
    </source>
</reference>
<comment type="caution">
    <text evidence="8">The sequence shown here is derived from an EMBL/GenBank/DDBJ whole genome shotgun (WGS) entry which is preliminary data.</text>
</comment>
<evidence type="ECO:0000256" key="7">
    <source>
        <dbReference type="SAM" id="Phobius"/>
    </source>
</evidence>
<comment type="similarity">
    <text evidence="2">Belongs to the tetraspanin (TM4SF) family.</text>
</comment>
<evidence type="ECO:0000256" key="6">
    <source>
        <dbReference type="PIRSR" id="PIRSR002419-1"/>
    </source>
</evidence>
<sequence>MLSGEPRSGCSIRPSISAFTSHLVPKENQGVSSCMKYSMFVFNFLFWVCGCIILGVSIWIRVSKDAQEDLNIDNSLFAGVDLLIAVGSIIMVLGFLGCCGAVKESQCMLLLFFIGLLLILILQITAGILGAVYRSKIDVVVNQTLLETAKQLQSTEQQYQTFQMNFQKFEQENLCCGLMSGQQDWGTNFNTQALKACECSQSYEKTDFCVSFGRKYIYKKTCGTVIINYLKDHMIILMGIAFGLAVIEIVGLGLSMSLYCQISRK</sequence>
<organism evidence="8 9">
    <name type="scientific">Alligator mississippiensis</name>
    <name type="common">American alligator</name>
    <dbReference type="NCBI Taxonomy" id="8496"/>
    <lineage>
        <taxon>Eukaryota</taxon>
        <taxon>Metazoa</taxon>
        <taxon>Chordata</taxon>
        <taxon>Craniata</taxon>
        <taxon>Vertebrata</taxon>
        <taxon>Euteleostomi</taxon>
        <taxon>Archelosauria</taxon>
        <taxon>Archosauria</taxon>
        <taxon>Crocodylia</taxon>
        <taxon>Alligatoridae</taxon>
        <taxon>Alligatorinae</taxon>
        <taxon>Alligator</taxon>
    </lineage>
</organism>
<dbReference type="InterPro" id="IPR018499">
    <property type="entry name" value="Tetraspanin/Peripherin"/>
</dbReference>
<dbReference type="PANTHER" id="PTHR19282:SF380">
    <property type="entry name" value="TETRASPANIN-8"/>
    <property type="match status" value="1"/>
</dbReference>
<dbReference type="eggNOG" id="KOG3882">
    <property type="taxonomic scope" value="Eukaryota"/>
</dbReference>
<dbReference type="PRINTS" id="PR00259">
    <property type="entry name" value="TMFOUR"/>
</dbReference>
<evidence type="ECO:0000313" key="8">
    <source>
        <dbReference type="EMBL" id="KYO47767.1"/>
    </source>
</evidence>
<feature type="transmembrane region" description="Helical" evidence="7">
    <location>
        <begin position="109"/>
        <end position="133"/>
    </location>
</feature>
<evidence type="ECO:0000256" key="5">
    <source>
        <dbReference type="ARBA" id="ARBA00023136"/>
    </source>
</evidence>
<feature type="transmembrane region" description="Helical" evidence="7">
    <location>
        <begin position="82"/>
        <end position="102"/>
    </location>
</feature>
<dbReference type="Pfam" id="PF00335">
    <property type="entry name" value="Tetraspanin"/>
    <property type="match status" value="1"/>
</dbReference>
<dbReference type="GO" id="GO:0005886">
    <property type="term" value="C:plasma membrane"/>
    <property type="evidence" value="ECO:0007669"/>
    <property type="project" value="TreeGrafter"/>
</dbReference>
<comment type="subcellular location">
    <subcellularLocation>
        <location evidence="1">Membrane</location>
        <topology evidence="1">Multi-pass membrane protein</topology>
    </subcellularLocation>
</comment>
<proteinExistence type="inferred from homology"/>
<evidence type="ECO:0000313" key="9">
    <source>
        <dbReference type="Proteomes" id="UP000050525"/>
    </source>
</evidence>
<dbReference type="Proteomes" id="UP000050525">
    <property type="component" value="Unassembled WGS sequence"/>
</dbReference>
<dbReference type="InterPro" id="IPR000301">
    <property type="entry name" value="Tetraspanin_animals"/>
</dbReference>
<feature type="transmembrane region" description="Helical" evidence="7">
    <location>
        <begin position="235"/>
        <end position="259"/>
    </location>
</feature>
<feature type="disulfide bond" evidence="6">
    <location>
        <begin position="176"/>
        <end position="197"/>
    </location>
</feature>
<evidence type="ECO:0000256" key="2">
    <source>
        <dbReference type="ARBA" id="ARBA00006840"/>
    </source>
</evidence>
<keyword evidence="4 7" id="KW-1133">Transmembrane helix</keyword>
<keyword evidence="6" id="KW-1015">Disulfide bond</keyword>